<sequence>MRRRLPPAERRDQLLDVGAQLFAAKPYDDVLMEEVAERAGVSRALLYRYFPGKRDLFAGVYQQAADRLLAKSEFDPAVPVFAQLPAALDAHIDYFAANRNTVLAANRALAGDQVIQALIADELAVLRGRMLDAAGLAGSVRETVSAAVMSWLVFVRTLCVEWLTHQAFTRDELRDMCVGALRGALGAVIEIDRDG</sequence>
<evidence type="ECO:0000313" key="4">
    <source>
        <dbReference type="EMBL" id="GGU60884.1"/>
    </source>
</evidence>
<dbReference type="Gene3D" id="1.10.357.10">
    <property type="entry name" value="Tetracycline Repressor, domain 2"/>
    <property type="match status" value="1"/>
</dbReference>
<organism evidence="4 5">
    <name type="scientific">Streptomyces albospinus</name>
    <dbReference type="NCBI Taxonomy" id="285515"/>
    <lineage>
        <taxon>Bacteria</taxon>
        <taxon>Bacillati</taxon>
        <taxon>Actinomycetota</taxon>
        <taxon>Actinomycetes</taxon>
        <taxon>Kitasatosporales</taxon>
        <taxon>Streptomycetaceae</taxon>
        <taxon>Streptomyces</taxon>
    </lineage>
</organism>
<accession>A0ABQ2V0X5</accession>
<evidence type="ECO:0000256" key="1">
    <source>
        <dbReference type="ARBA" id="ARBA00023125"/>
    </source>
</evidence>
<dbReference type="EMBL" id="BMRP01000008">
    <property type="protein sequence ID" value="GGU60884.1"/>
    <property type="molecule type" value="Genomic_DNA"/>
</dbReference>
<gene>
    <name evidence="4" type="ORF">GCM10010211_27190</name>
</gene>
<dbReference type="PANTHER" id="PTHR30055:SF174">
    <property type="entry name" value="TRANSCRIPTIONAL REGULATORY PROTEIN (PROBABLY TETR-FAMILY)-RELATED"/>
    <property type="match status" value="1"/>
</dbReference>
<feature type="DNA-binding region" description="H-T-H motif" evidence="2">
    <location>
        <begin position="31"/>
        <end position="50"/>
    </location>
</feature>
<dbReference type="Proteomes" id="UP000654471">
    <property type="component" value="Unassembled WGS sequence"/>
</dbReference>
<feature type="domain" description="HTH tetR-type" evidence="3">
    <location>
        <begin position="8"/>
        <end position="68"/>
    </location>
</feature>
<evidence type="ECO:0000313" key="5">
    <source>
        <dbReference type="Proteomes" id="UP000654471"/>
    </source>
</evidence>
<evidence type="ECO:0000259" key="3">
    <source>
        <dbReference type="PROSITE" id="PS50977"/>
    </source>
</evidence>
<dbReference type="InterPro" id="IPR009057">
    <property type="entry name" value="Homeodomain-like_sf"/>
</dbReference>
<name>A0ABQ2V0X5_9ACTN</name>
<keyword evidence="5" id="KW-1185">Reference proteome</keyword>
<keyword evidence="1 2" id="KW-0238">DNA-binding</keyword>
<proteinExistence type="predicted"/>
<dbReference type="PRINTS" id="PR00455">
    <property type="entry name" value="HTHTETR"/>
</dbReference>
<dbReference type="PANTHER" id="PTHR30055">
    <property type="entry name" value="HTH-TYPE TRANSCRIPTIONAL REGULATOR RUTR"/>
    <property type="match status" value="1"/>
</dbReference>
<evidence type="ECO:0000256" key="2">
    <source>
        <dbReference type="PROSITE-ProRule" id="PRU00335"/>
    </source>
</evidence>
<dbReference type="InterPro" id="IPR001647">
    <property type="entry name" value="HTH_TetR"/>
</dbReference>
<dbReference type="InterPro" id="IPR050109">
    <property type="entry name" value="HTH-type_TetR-like_transc_reg"/>
</dbReference>
<dbReference type="SUPFAM" id="SSF46689">
    <property type="entry name" value="Homeodomain-like"/>
    <property type="match status" value="1"/>
</dbReference>
<protein>
    <submittedName>
        <fullName evidence="4">TetR family transcriptional regulator</fullName>
    </submittedName>
</protein>
<reference evidence="5" key="1">
    <citation type="journal article" date="2019" name="Int. J. Syst. Evol. Microbiol.">
        <title>The Global Catalogue of Microorganisms (GCM) 10K type strain sequencing project: providing services to taxonomists for standard genome sequencing and annotation.</title>
        <authorList>
            <consortium name="The Broad Institute Genomics Platform"/>
            <consortium name="The Broad Institute Genome Sequencing Center for Infectious Disease"/>
            <person name="Wu L."/>
            <person name="Ma J."/>
        </authorList>
    </citation>
    <scope>NUCLEOTIDE SEQUENCE [LARGE SCALE GENOMIC DNA]</scope>
    <source>
        <strain evidence="5">JCM 3399</strain>
    </source>
</reference>
<dbReference type="Pfam" id="PF00440">
    <property type="entry name" value="TetR_N"/>
    <property type="match status" value="1"/>
</dbReference>
<comment type="caution">
    <text evidence="4">The sequence shown here is derived from an EMBL/GenBank/DDBJ whole genome shotgun (WGS) entry which is preliminary data.</text>
</comment>
<dbReference type="PROSITE" id="PS50977">
    <property type="entry name" value="HTH_TETR_2"/>
    <property type="match status" value="1"/>
</dbReference>